<keyword evidence="1" id="KW-0472">Membrane</keyword>
<dbReference type="RefSeq" id="WP_382411078.1">
    <property type="nucleotide sequence ID" value="NZ_JBHSGU010000029.1"/>
</dbReference>
<accession>A0ABV9LZP5</accession>
<evidence type="ECO:0000313" key="4">
    <source>
        <dbReference type="Proteomes" id="UP001595897"/>
    </source>
</evidence>
<organism evidence="3 4">
    <name type="scientific">Glaciecola siphonariae</name>
    <dbReference type="NCBI Taxonomy" id="521012"/>
    <lineage>
        <taxon>Bacteria</taxon>
        <taxon>Pseudomonadati</taxon>
        <taxon>Pseudomonadota</taxon>
        <taxon>Gammaproteobacteria</taxon>
        <taxon>Alteromonadales</taxon>
        <taxon>Alteromonadaceae</taxon>
        <taxon>Glaciecola</taxon>
    </lineage>
</organism>
<keyword evidence="1" id="KW-0812">Transmembrane</keyword>
<proteinExistence type="predicted"/>
<keyword evidence="4" id="KW-1185">Reference proteome</keyword>
<dbReference type="SUPFAM" id="SSF52821">
    <property type="entry name" value="Rhodanese/Cell cycle control phosphatase"/>
    <property type="match status" value="1"/>
</dbReference>
<dbReference type="PROSITE" id="PS50206">
    <property type="entry name" value="RHODANESE_3"/>
    <property type="match status" value="1"/>
</dbReference>
<dbReference type="PANTHER" id="PTHR44086:SF10">
    <property type="entry name" value="THIOSULFATE SULFURTRANSFERASE_RHODANESE-LIKE DOMAIN-CONTAINING PROTEIN 3"/>
    <property type="match status" value="1"/>
</dbReference>
<protein>
    <submittedName>
        <fullName evidence="3">Rhodanese-like domain-containing protein</fullName>
    </submittedName>
</protein>
<evidence type="ECO:0000256" key="1">
    <source>
        <dbReference type="SAM" id="Phobius"/>
    </source>
</evidence>
<name>A0ABV9LZP5_9ALTE</name>
<dbReference type="PANTHER" id="PTHR44086">
    <property type="entry name" value="THIOSULFATE SULFURTRANSFERASE RDL2, MITOCHONDRIAL-RELATED"/>
    <property type="match status" value="1"/>
</dbReference>
<dbReference type="Proteomes" id="UP001595897">
    <property type="component" value="Unassembled WGS sequence"/>
</dbReference>
<dbReference type="InterPro" id="IPR001763">
    <property type="entry name" value="Rhodanese-like_dom"/>
</dbReference>
<dbReference type="InterPro" id="IPR001307">
    <property type="entry name" value="Thiosulphate_STrfase_CS"/>
</dbReference>
<gene>
    <name evidence="3" type="ORF">ACFO4O_17990</name>
</gene>
<dbReference type="Pfam" id="PF00581">
    <property type="entry name" value="Rhodanese"/>
    <property type="match status" value="1"/>
</dbReference>
<evidence type="ECO:0000313" key="3">
    <source>
        <dbReference type="EMBL" id="MFC4702041.1"/>
    </source>
</evidence>
<feature type="domain" description="Rhodanese" evidence="2">
    <location>
        <begin position="49"/>
        <end position="133"/>
    </location>
</feature>
<comment type="caution">
    <text evidence="3">The sequence shown here is derived from an EMBL/GenBank/DDBJ whole genome shotgun (WGS) entry which is preliminary data.</text>
</comment>
<dbReference type="SMART" id="SM00450">
    <property type="entry name" value="RHOD"/>
    <property type="match status" value="1"/>
</dbReference>
<keyword evidence="1" id="KW-1133">Transmembrane helix</keyword>
<dbReference type="CDD" id="cd00158">
    <property type="entry name" value="RHOD"/>
    <property type="match status" value="1"/>
</dbReference>
<dbReference type="PROSITE" id="PS00380">
    <property type="entry name" value="RHODANESE_1"/>
    <property type="match status" value="1"/>
</dbReference>
<evidence type="ECO:0000259" key="2">
    <source>
        <dbReference type="PROSITE" id="PS50206"/>
    </source>
</evidence>
<feature type="transmembrane region" description="Helical" evidence="1">
    <location>
        <begin position="12"/>
        <end position="33"/>
    </location>
</feature>
<dbReference type="Gene3D" id="3.40.250.10">
    <property type="entry name" value="Rhodanese-like domain"/>
    <property type="match status" value="1"/>
</dbReference>
<dbReference type="EMBL" id="JBHSGU010000029">
    <property type="protein sequence ID" value="MFC4702041.1"/>
    <property type="molecule type" value="Genomic_DNA"/>
</dbReference>
<sequence>MKHTRQKHLSILALLINLIAMLCINAFAFANVITELDHDAFQRVASTSLVVDVRTPDEYAEGHIPGAINIPLATVSDSLDMFGNKNTNIVVYCRSGYRAGKALEVLANEGFTKLNHLEGDIQAWAEAGLDMEKPG</sequence>
<dbReference type="InterPro" id="IPR036873">
    <property type="entry name" value="Rhodanese-like_dom_sf"/>
</dbReference>
<reference evidence="4" key="1">
    <citation type="journal article" date="2019" name="Int. J. Syst. Evol. Microbiol.">
        <title>The Global Catalogue of Microorganisms (GCM) 10K type strain sequencing project: providing services to taxonomists for standard genome sequencing and annotation.</title>
        <authorList>
            <consortium name="The Broad Institute Genomics Platform"/>
            <consortium name="The Broad Institute Genome Sequencing Center for Infectious Disease"/>
            <person name="Wu L."/>
            <person name="Ma J."/>
        </authorList>
    </citation>
    <scope>NUCLEOTIDE SEQUENCE [LARGE SCALE GENOMIC DNA]</scope>
    <source>
        <strain evidence="4">KACC 12507</strain>
    </source>
</reference>